<dbReference type="AlphaFoldDB" id="Q47MK0"/>
<feature type="region of interest" description="Disordered" evidence="1">
    <location>
        <begin position="101"/>
        <end position="221"/>
    </location>
</feature>
<evidence type="ECO:0000256" key="1">
    <source>
        <dbReference type="SAM" id="MobiDB-lite"/>
    </source>
</evidence>
<protein>
    <submittedName>
        <fullName evidence="3">Uncharacterized protein</fullName>
    </submittedName>
</protein>
<dbReference type="HOGENOM" id="CLU_665541_0_0_11"/>
<dbReference type="STRING" id="269800.Tfu_2287"/>
<accession>Q47MK0</accession>
<evidence type="ECO:0000313" key="3">
    <source>
        <dbReference type="EMBL" id="AAZ56320.1"/>
    </source>
</evidence>
<sequence>MPGALAARPFSCLRSRRSTNLCRRQDWAVPITRGDRTVRLRPPPPQEDTGAGYVEYGGVVALIAVIATVLFFAWGGIAATVRDGATGAVCRILDSADCETETAGHTTSGSEAPLYSTVQANGPGAGITPLQDSPPQDCAPGGLGVDHDRRDTARDARRADNDRERRNGSPEETTGTCGPSPHQPSGLGDPVPGEQAPVPEPPAWEPVDEGAGEWGSEDSLASQAKARLMRALAESAANAMAGKWPNASRNLLHFLSNSGEPLEQDVDQMLNDVPQFRDEVDTTLENLAATAIAQAQAEGVDGPVTFPVNTAWTGFYISPSYSRDWFFALGGIQYNVTGQITVYPPSEPGGEWRYESRTRVNIRDQYNWDGGKSTQIGPFTVSDETLAEMHRVGIAREYLAYGQSQEEIREGTF</sequence>
<feature type="transmembrane region" description="Helical" evidence="2">
    <location>
        <begin position="53"/>
        <end position="74"/>
    </location>
</feature>
<proteinExistence type="predicted"/>
<gene>
    <name evidence="3" type="ordered locus">Tfu_2287</name>
</gene>
<feature type="compositionally biased region" description="Polar residues" evidence="1">
    <location>
        <begin position="103"/>
        <end position="120"/>
    </location>
</feature>
<organism evidence="3">
    <name type="scientific">Thermobifida fusca (strain YX)</name>
    <dbReference type="NCBI Taxonomy" id="269800"/>
    <lineage>
        <taxon>Bacteria</taxon>
        <taxon>Bacillati</taxon>
        <taxon>Actinomycetota</taxon>
        <taxon>Actinomycetes</taxon>
        <taxon>Streptosporangiales</taxon>
        <taxon>Nocardiopsidaceae</taxon>
        <taxon>Thermobifida</taxon>
    </lineage>
</organism>
<keyword evidence="2" id="KW-0812">Transmembrane</keyword>
<reference evidence="3" key="1">
    <citation type="submission" date="2005-07" db="EMBL/GenBank/DDBJ databases">
        <title>Complete sequence of Thermobifida fusca YX.</title>
        <authorList>
            <consortium name="US DOE Joint Genome Institute"/>
            <person name="Copeland A."/>
            <person name="Lucas S."/>
            <person name="Lapidus A."/>
            <person name="Barry K."/>
            <person name="Detter J.C."/>
            <person name="Glavina T."/>
            <person name="Hammon N."/>
            <person name="Israni S."/>
            <person name="Pitluck S."/>
            <person name="Di Bartolo G."/>
            <person name="Chain P."/>
            <person name="Schmutz J."/>
            <person name="Larimer F."/>
            <person name="Land M."/>
            <person name="Lykidis A."/>
            <person name="Richardson P."/>
        </authorList>
    </citation>
    <scope>NUCLEOTIDE SEQUENCE</scope>
    <source>
        <strain evidence="3">YX</strain>
    </source>
</reference>
<name>Q47MK0_THEFY</name>
<keyword evidence="2" id="KW-0472">Membrane</keyword>
<dbReference type="EMBL" id="CP000088">
    <property type="protein sequence ID" value="AAZ56320.1"/>
    <property type="molecule type" value="Genomic_DNA"/>
</dbReference>
<keyword evidence="2" id="KW-1133">Transmembrane helix</keyword>
<dbReference type="eggNOG" id="ENOG50313R0">
    <property type="taxonomic scope" value="Bacteria"/>
</dbReference>
<feature type="compositionally biased region" description="Basic and acidic residues" evidence="1">
    <location>
        <begin position="145"/>
        <end position="169"/>
    </location>
</feature>
<evidence type="ECO:0000256" key="2">
    <source>
        <dbReference type="SAM" id="Phobius"/>
    </source>
</evidence>
<dbReference type="KEGG" id="tfu:Tfu_2287"/>